<organism evidence="1 2">
    <name type="scientific">Deinococcus soli</name>
    <name type="common">ex Cha et al. 2016</name>
    <dbReference type="NCBI Taxonomy" id="1309411"/>
    <lineage>
        <taxon>Bacteria</taxon>
        <taxon>Thermotogati</taxon>
        <taxon>Deinococcota</taxon>
        <taxon>Deinococci</taxon>
        <taxon>Deinococcales</taxon>
        <taxon>Deinococcaceae</taxon>
        <taxon>Deinococcus</taxon>
    </lineage>
</organism>
<name>A0AAE3XKI0_9DEIO</name>
<protein>
    <submittedName>
        <fullName evidence="1">Uncharacterized protein</fullName>
    </submittedName>
</protein>
<dbReference type="EMBL" id="JAVDQK010000028">
    <property type="protein sequence ID" value="MDR6221278.1"/>
    <property type="molecule type" value="Genomic_DNA"/>
</dbReference>
<evidence type="ECO:0000313" key="2">
    <source>
        <dbReference type="Proteomes" id="UP001185331"/>
    </source>
</evidence>
<gene>
    <name evidence="1" type="ORF">J2Y00_004910</name>
</gene>
<comment type="caution">
    <text evidence="1">The sequence shown here is derived from an EMBL/GenBank/DDBJ whole genome shotgun (WGS) entry which is preliminary data.</text>
</comment>
<accession>A0AAE3XKI0</accession>
<sequence>MAHWSTPEPRIVMCRRIRREVWEALDAFVEDSQQEGIPRLQRYHGRAPEYAPWILVGFSSH</sequence>
<dbReference type="AlphaFoldDB" id="A0AAE3XKI0"/>
<reference evidence="1" key="1">
    <citation type="submission" date="2023-07" db="EMBL/GenBank/DDBJ databases">
        <title>Sorghum-associated microbial communities from plants grown in Nebraska, USA.</title>
        <authorList>
            <person name="Schachtman D."/>
        </authorList>
    </citation>
    <scope>NUCLEOTIDE SEQUENCE</scope>
    <source>
        <strain evidence="1">BE330</strain>
    </source>
</reference>
<proteinExistence type="predicted"/>
<dbReference type="Proteomes" id="UP001185331">
    <property type="component" value="Unassembled WGS sequence"/>
</dbReference>
<evidence type="ECO:0000313" key="1">
    <source>
        <dbReference type="EMBL" id="MDR6221278.1"/>
    </source>
</evidence>